<feature type="domain" description="Cathepsin propeptide inhibitor" evidence="10">
    <location>
        <begin position="1"/>
        <end position="58"/>
    </location>
</feature>
<dbReference type="InterPro" id="IPR025661">
    <property type="entry name" value="Pept_asp_AS"/>
</dbReference>
<evidence type="ECO:0000256" key="5">
    <source>
        <dbReference type="ARBA" id="ARBA00022807"/>
    </source>
</evidence>
<feature type="domain" description="Peptidase C1A papain C-terminal" evidence="9">
    <location>
        <begin position="87"/>
        <end position="306"/>
    </location>
</feature>
<keyword evidence="5" id="KW-0788">Thiol protease</keyword>
<evidence type="ECO:0000259" key="10">
    <source>
        <dbReference type="SMART" id="SM00848"/>
    </source>
</evidence>
<dbReference type="InterPro" id="IPR038765">
    <property type="entry name" value="Papain-like_cys_pep_sf"/>
</dbReference>
<dbReference type="Bgee" id="ENSLACG00000015509">
    <property type="expression patterns" value="Expressed in pelvic fin and 2 other cell types or tissues"/>
</dbReference>
<keyword evidence="6" id="KW-0865">Zymogen</keyword>
<dbReference type="eggNOG" id="KOG1542">
    <property type="taxonomic scope" value="Eukaryota"/>
</dbReference>
<keyword evidence="2" id="KW-0645">Protease</keyword>
<dbReference type="Gene3D" id="3.90.70.10">
    <property type="entry name" value="Cysteine proteinases"/>
    <property type="match status" value="1"/>
</dbReference>
<dbReference type="InterPro" id="IPR039417">
    <property type="entry name" value="Peptidase_C1A_papain-like"/>
</dbReference>
<reference evidence="12" key="1">
    <citation type="submission" date="2011-08" db="EMBL/GenBank/DDBJ databases">
        <title>The draft genome of Latimeria chalumnae.</title>
        <authorList>
            <person name="Di Palma F."/>
            <person name="Alfoldi J."/>
            <person name="Johnson J."/>
            <person name="Berlin A."/>
            <person name="Gnerre S."/>
            <person name="Jaffe D."/>
            <person name="MacCallum I."/>
            <person name="Young S."/>
            <person name="Walker B.J."/>
            <person name="Lander E."/>
            <person name="Lindblad-Toh K."/>
        </authorList>
    </citation>
    <scope>NUCLEOTIDE SEQUENCE [LARGE SCALE GENOMIC DNA]</scope>
    <source>
        <strain evidence="12">Wild caught</strain>
    </source>
</reference>
<dbReference type="InParanoid" id="H3B6T8"/>
<dbReference type="GO" id="GO:0070013">
    <property type="term" value="C:intracellular organelle lumen"/>
    <property type="evidence" value="ECO:0007669"/>
    <property type="project" value="UniProtKB-ARBA"/>
</dbReference>
<dbReference type="OMA" id="NESNMAS"/>
<evidence type="ECO:0000256" key="1">
    <source>
        <dbReference type="ARBA" id="ARBA00008455"/>
    </source>
</evidence>
<reference evidence="11" key="2">
    <citation type="submission" date="2025-08" db="UniProtKB">
        <authorList>
            <consortium name="Ensembl"/>
        </authorList>
    </citation>
    <scope>IDENTIFICATION</scope>
</reference>
<keyword evidence="4" id="KW-0378">Hydrolase</keyword>
<dbReference type="Proteomes" id="UP000008672">
    <property type="component" value="Unassembled WGS sequence"/>
</dbReference>
<dbReference type="GO" id="GO:0005737">
    <property type="term" value="C:cytoplasm"/>
    <property type="evidence" value="ECO:0007669"/>
    <property type="project" value="UniProtKB-ARBA"/>
</dbReference>
<dbReference type="GO" id="GO:0006508">
    <property type="term" value="P:proteolysis"/>
    <property type="evidence" value="ECO:0007669"/>
    <property type="project" value="UniProtKB-KW"/>
</dbReference>
<dbReference type="FunFam" id="1.10.287.2250:FF:000001">
    <property type="entry name" value="Cathepsin F"/>
    <property type="match status" value="1"/>
</dbReference>
<comment type="similarity">
    <text evidence="1">Belongs to the peptidase C1 family.</text>
</comment>
<dbReference type="GO" id="GO:0008234">
    <property type="term" value="F:cysteine-type peptidase activity"/>
    <property type="evidence" value="ECO:0007669"/>
    <property type="project" value="UniProtKB-KW"/>
</dbReference>
<evidence type="ECO:0000256" key="2">
    <source>
        <dbReference type="ARBA" id="ARBA00022670"/>
    </source>
</evidence>
<keyword evidence="3" id="KW-0732">Signal</keyword>
<dbReference type="PROSITE" id="PS00139">
    <property type="entry name" value="THIOL_PROTEASE_CYS"/>
    <property type="match status" value="1"/>
</dbReference>
<name>H3B6T8_LATCH</name>
<dbReference type="Pfam" id="PF00112">
    <property type="entry name" value="Peptidase_C1"/>
    <property type="match status" value="1"/>
</dbReference>
<accession>H3B6T8</accession>
<protein>
    <submittedName>
        <fullName evidence="11">Cathepsin W</fullName>
    </submittedName>
</protein>
<dbReference type="SMART" id="SM00645">
    <property type="entry name" value="Pept_C1"/>
    <property type="match status" value="1"/>
</dbReference>
<dbReference type="HOGENOM" id="CLU_012184_1_3_1"/>
<dbReference type="SUPFAM" id="SSF54001">
    <property type="entry name" value="Cysteine proteinases"/>
    <property type="match status" value="1"/>
</dbReference>
<evidence type="ECO:0000256" key="6">
    <source>
        <dbReference type="ARBA" id="ARBA00023145"/>
    </source>
</evidence>
<dbReference type="GO" id="GO:0012505">
    <property type="term" value="C:endomembrane system"/>
    <property type="evidence" value="ECO:0007669"/>
    <property type="project" value="UniProtKB-ARBA"/>
</dbReference>
<evidence type="ECO:0000256" key="8">
    <source>
        <dbReference type="ARBA" id="ARBA00023180"/>
    </source>
</evidence>
<keyword evidence="8" id="KW-0325">Glycoprotein</keyword>
<dbReference type="SMART" id="SM00848">
    <property type="entry name" value="Inhibitor_I29"/>
    <property type="match status" value="1"/>
</dbReference>
<dbReference type="InterPro" id="IPR013201">
    <property type="entry name" value="Prot_inhib_I29"/>
</dbReference>
<dbReference type="PROSITE" id="PS00640">
    <property type="entry name" value="THIOL_PROTEASE_ASN"/>
    <property type="match status" value="1"/>
</dbReference>
<dbReference type="AlphaFoldDB" id="H3B6T8"/>
<dbReference type="InterPro" id="IPR000668">
    <property type="entry name" value="Peptidase_C1A_C"/>
</dbReference>
<dbReference type="PANTHER" id="PTHR12411">
    <property type="entry name" value="CYSTEINE PROTEASE FAMILY C1-RELATED"/>
    <property type="match status" value="1"/>
</dbReference>
<dbReference type="InterPro" id="IPR000169">
    <property type="entry name" value="Pept_cys_AS"/>
</dbReference>
<dbReference type="CDD" id="cd02248">
    <property type="entry name" value="Peptidase_C1A"/>
    <property type="match status" value="1"/>
</dbReference>
<dbReference type="GeneTree" id="ENSGT00940000164681"/>
<proteinExistence type="inferred from homology"/>
<dbReference type="Ensembl" id="ENSLACT00000017739.1">
    <property type="protein sequence ID" value="ENSLACP00000017609.1"/>
    <property type="gene ID" value="ENSLACG00000015509.1"/>
</dbReference>
<dbReference type="EMBL" id="AFYH01090729">
    <property type="status" value="NOT_ANNOTATED_CDS"/>
    <property type="molecule type" value="Genomic_DNA"/>
</dbReference>
<dbReference type="GO" id="GO:0002376">
    <property type="term" value="P:immune system process"/>
    <property type="evidence" value="ECO:0007669"/>
    <property type="project" value="UniProtKB-ARBA"/>
</dbReference>
<evidence type="ECO:0000313" key="11">
    <source>
        <dbReference type="Ensembl" id="ENSLACP00000017609.1"/>
    </source>
</evidence>
<dbReference type="EMBL" id="AFYH01090728">
    <property type="status" value="NOT_ANNOTATED_CDS"/>
    <property type="molecule type" value="Genomic_DNA"/>
</dbReference>
<dbReference type="Pfam" id="PF08246">
    <property type="entry name" value="Inhibitor_I29"/>
    <property type="match status" value="1"/>
</dbReference>
<evidence type="ECO:0000259" key="9">
    <source>
        <dbReference type="SMART" id="SM00645"/>
    </source>
</evidence>
<dbReference type="STRING" id="7897.ENSLACP00000017609"/>
<organism evidence="11 12">
    <name type="scientific">Latimeria chalumnae</name>
    <name type="common">Coelacanth</name>
    <dbReference type="NCBI Taxonomy" id="7897"/>
    <lineage>
        <taxon>Eukaryota</taxon>
        <taxon>Metazoa</taxon>
        <taxon>Chordata</taxon>
        <taxon>Craniata</taxon>
        <taxon>Vertebrata</taxon>
        <taxon>Euteleostomi</taxon>
        <taxon>Coelacanthiformes</taxon>
        <taxon>Coelacanthidae</taxon>
        <taxon>Latimeria</taxon>
    </lineage>
</organism>
<evidence type="ECO:0000256" key="4">
    <source>
        <dbReference type="ARBA" id="ARBA00022801"/>
    </source>
</evidence>
<keyword evidence="7" id="KW-1015">Disulfide bond</keyword>
<dbReference type="FunFam" id="3.90.70.10:FF:000103">
    <property type="entry name" value="Hypothetical LOC496748"/>
    <property type="match status" value="1"/>
</dbReference>
<dbReference type="InterPro" id="IPR013128">
    <property type="entry name" value="Peptidase_C1A"/>
</dbReference>
<gene>
    <name evidence="11" type="primary">LOC102362412</name>
</gene>
<sequence length="308" mass="35483">FTEFMKTYNKTYENHEEQERRFKIFVENMAQAKKLQEEDMGTAEFGVTEFSDLTDEEFENFYLNPMLLRNFTPPPLQPVAETPSFTFEKHCDWRNRGAVTVVKNQGKCGSCWAFGVTSNVESQWFMRTGRLETLAEQELLDCDVRDKACKGGYPWTAFREIIRLGGMVRSHMYPYVAARRQCRYPRDRIAAWIHSFISIPGNEFFMAARVARHGPILAMINAKSMKVYKRGISRPRFHSCSPYHLNHVVPLIGYGTSWSSSPGQGSGIPYWIIKNSWGADWGEKGYFRLHRGSSACGIARYPMTALVF</sequence>
<reference evidence="11" key="3">
    <citation type="submission" date="2025-09" db="UniProtKB">
        <authorList>
            <consortium name="Ensembl"/>
        </authorList>
    </citation>
    <scope>IDENTIFICATION</scope>
</reference>
<evidence type="ECO:0000256" key="3">
    <source>
        <dbReference type="ARBA" id="ARBA00022729"/>
    </source>
</evidence>
<evidence type="ECO:0000313" key="12">
    <source>
        <dbReference type="Proteomes" id="UP000008672"/>
    </source>
</evidence>
<dbReference type="PRINTS" id="PR00705">
    <property type="entry name" value="PAPAIN"/>
</dbReference>
<evidence type="ECO:0000256" key="7">
    <source>
        <dbReference type="ARBA" id="ARBA00023157"/>
    </source>
</evidence>
<keyword evidence="12" id="KW-1185">Reference proteome</keyword>